<feature type="domain" description="Glycosyltransferase subfamily 4-like N-terminal" evidence="12">
    <location>
        <begin position="18"/>
        <end position="192"/>
    </location>
</feature>
<gene>
    <name evidence="13" type="ORF">CEUTPL_LOCUS11813</name>
</gene>
<keyword evidence="5" id="KW-0256">Endoplasmic reticulum</keyword>
<evidence type="ECO:0000256" key="6">
    <source>
        <dbReference type="ARBA" id="ARBA00022989"/>
    </source>
</evidence>
<sequence length="419" mass="47557">MGSQKRLKIAFIHPDLGIGGAERLVLDVAGALKKQNHDILFITNHYDKNHAFEELKNEEFPVVVYGDWIPRTIFGRCQALLAYIRIVYLTIVYILFGQSEFMPDLYFVDLIPTAIPFLKLANKKVIYYCHHPDLLASPPGGKLKKIYRKPIDWVELKATALADIILVNSNYTASIFRRTFPEIQKPIQILYPTIAWSFKESVQKLKTIKPIGEVVDIGSEKNNLTVFLSINRFHPAKRLDFAVNAMDKLKSISTKEEWDRIFCIIAGGYDPINKTNADTFEELSKLVQEKNLENKMIFLKSPSDSLKVDLLTSCTALLYTPLKEHFGIVPLEAMLVSKPVIAMNSGGPRETVDHGVTGYLCEPTADSLAQFMYRIVTEDSKNMGVEGKKKLDQNFSHESFGRSLKMVLKEIVDTHKKNK</sequence>
<dbReference type="SUPFAM" id="SSF53756">
    <property type="entry name" value="UDP-Glycosyltransferase/glycogen phosphorylase"/>
    <property type="match status" value="1"/>
</dbReference>
<organism evidence="13 14">
    <name type="scientific">Ceutorhynchus assimilis</name>
    <name type="common">cabbage seed weevil</name>
    <dbReference type="NCBI Taxonomy" id="467358"/>
    <lineage>
        <taxon>Eukaryota</taxon>
        <taxon>Metazoa</taxon>
        <taxon>Ecdysozoa</taxon>
        <taxon>Arthropoda</taxon>
        <taxon>Hexapoda</taxon>
        <taxon>Insecta</taxon>
        <taxon>Pterygota</taxon>
        <taxon>Neoptera</taxon>
        <taxon>Endopterygota</taxon>
        <taxon>Coleoptera</taxon>
        <taxon>Polyphaga</taxon>
        <taxon>Cucujiformia</taxon>
        <taxon>Curculionidae</taxon>
        <taxon>Ceutorhynchinae</taxon>
        <taxon>Ceutorhynchus</taxon>
    </lineage>
</organism>
<dbReference type="Gene3D" id="3.40.50.2000">
    <property type="entry name" value="Glycogen Phosphorylase B"/>
    <property type="match status" value="2"/>
</dbReference>
<evidence type="ECO:0000313" key="14">
    <source>
        <dbReference type="Proteomes" id="UP001152799"/>
    </source>
</evidence>
<comment type="pathway">
    <text evidence="1 10">Protein modification; protein glycosylation.</text>
</comment>
<comment type="catalytic activity">
    <reaction evidence="8 10">
        <text>a beta-D-Man-(1-&gt;4)-beta-D-GlcNAc-(1-&gt;4)-alpha-D-GlcNAc-diphospho-di-trans,poly-cis-dolichol + GDP-alpha-D-mannose = an alpha-D-Man-(1-&gt;3)-beta-D-Man-(1-&gt;4)-beta-D-GlcNAc-(1-&gt;4)-alpha-D-GlcNAc-diphospho-di-trans,poly-cis-dolichol + GDP + H(+)</text>
        <dbReference type="Rhea" id="RHEA:29515"/>
        <dbReference type="Rhea" id="RHEA-COMP:19511"/>
        <dbReference type="Rhea" id="RHEA-COMP:19513"/>
        <dbReference type="ChEBI" id="CHEBI:15378"/>
        <dbReference type="ChEBI" id="CHEBI:57527"/>
        <dbReference type="ChEBI" id="CHEBI:58189"/>
        <dbReference type="ChEBI" id="CHEBI:58472"/>
        <dbReference type="ChEBI" id="CHEBI:132510"/>
        <dbReference type="EC" id="2.4.1.132"/>
    </reaction>
    <physiologicalReaction direction="left-to-right" evidence="8 10">
        <dbReference type="Rhea" id="RHEA:29516"/>
    </physiologicalReaction>
</comment>
<keyword evidence="7 10" id="KW-0472">Membrane</keyword>
<comment type="catalytic activity">
    <reaction evidence="9 10">
        <text>an alpha-D-Man-(1-&gt;3)-beta-D-Man-(1-&gt;4)-beta-D-GlcNAc-(1-&gt;4)-alpha-D-GlcNAc-diphospho-di-trans,poly-cis-dolichol + GDP-alpha-D-mannose = an alpha-D-Man-(1-&gt;3)-[alpha-D-Man-(1-&gt;6)]-beta-D-Man-(1-&gt;4)-beta-D-GlcNAc-(1-&gt;4)-alpha-D-GlcNAc-diphospho-di-trans,poly-cis-dolichol + GDP + H(+)</text>
        <dbReference type="Rhea" id="RHEA:29519"/>
        <dbReference type="Rhea" id="RHEA-COMP:19513"/>
        <dbReference type="Rhea" id="RHEA-COMP:19515"/>
        <dbReference type="ChEBI" id="CHEBI:15378"/>
        <dbReference type="ChEBI" id="CHEBI:57527"/>
        <dbReference type="ChEBI" id="CHEBI:58189"/>
        <dbReference type="ChEBI" id="CHEBI:132510"/>
        <dbReference type="ChEBI" id="CHEBI:132511"/>
        <dbReference type="EC" id="2.4.1.257"/>
    </reaction>
    <physiologicalReaction direction="left-to-right" evidence="9 10">
        <dbReference type="Rhea" id="RHEA:29520"/>
    </physiologicalReaction>
</comment>
<feature type="transmembrane region" description="Helical" evidence="10">
    <location>
        <begin position="79"/>
        <end position="96"/>
    </location>
</feature>
<keyword evidence="6 10" id="KW-1133">Transmembrane helix</keyword>
<dbReference type="OrthoDB" id="448893at2759"/>
<keyword evidence="3 10" id="KW-0808">Transferase</keyword>
<dbReference type="GO" id="GO:0004378">
    <property type="term" value="F:GDP-Man:Man(1)GlcNAc(2)-PP-Dol alpha-1,3-mannosyltransferase activity"/>
    <property type="evidence" value="ECO:0007669"/>
    <property type="project" value="UniProtKB-UniRule"/>
</dbReference>
<dbReference type="InterPro" id="IPR027054">
    <property type="entry name" value="ALG2"/>
</dbReference>
<protein>
    <recommendedName>
        <fullName evidence="10">Alpha-1,3/1,6-mannosyltransferase ALG2</fullName>
        <ecNumber evidence="10">2.4.1.132</ecNumber>
        <ecNumber evidence="10">2.4.1.257</ecNumber>
    </recommendedName>
    <alternativeName>
        <fullName evidence="10">GDP-Man:Man(1)GlcNAc(2)-PP-Dol alpha-1,3-mannosyltransferase</fullName>
    </alternativeName>
</protein>
<evidence type="ECO:0000256" key="1">
    <source>
        <dbReference type="ARBA" id="ARBA00004922"/>
    </source>
</evidence>
<dbReference type="EC" id="2.4.1.132" evidence="10"/>
<dbReference type="InterPro" id="IPR028098">
    <property type="entry name" value="Glyco_trans_4-like_N"/>
</dbReference>
<comment type="similarity">
    <text evidence="10">Belongs to the glycosyltransferase group 1 family.</text>
</comment>
<feature type="domain" description="Glycosyl transferase family 1" evidence="11">
    <location>
        <begin position="221"/>
        <end position="379"/>
    </location>
</feature>
<dbReference type="EMBL" id="OU892283">
    <property type="protein sequence ID" value="CAG9771377.1"/>
    <property type="molecule type" value="Genomic_DNA"/>
</dbReference>
<evidence type="ECO:0000313" key="13">
    <source>
        <dbReference type="EMBL" id="CAG9771377.1"/>
    </source>
</evidence>
<evidence type="ECO:0000259" key="12">
    <source>
        <dbReference type="Pfam" id="PF13439"/>
    </source>
</evidence>
<evidence type="ECO:0000256" key="8">
    <source>
        <dbReference type="ARBA" id="ARBA00045103"/>
    </source>
</evidence>
<dbReference type="GO" id="GO:0102704">
    <property type="term" value="F:GDP-Man:Man(2)GlcNAc(2)-PP-Dol alpha-1,6-mannosyltransferase activity"/>
    <property type="evidence" value="ECO:0007669"/>
    <property type="project" value="UniProtKB-UniRule"/>
</dbReference>
<dbReference type="Pfam" id="PF00534">
    <property type="entry name" value="Glycos_transf_1"/>
    <property type="match status" value="1"/>
</dbReference>
<dbReference type="PANTHER" id="PTHR45918">
    <property type="entry name" value="ALPHA-1,3/1,6-MANNOSYLTRANSFERASE ALG2"/>
    <property type="match status" value="1"/>
</dbReference>
<evidence type="ECO:0000256" key="7">
    <source>
        <dbReference type="ARBA" id="ARBA00023136"/>
    </source>
</evidence>
<name>A0A9N9MTT8_9CUCU</name>
<evidence type="ECO:0000256" key="4">
    <source>
        <dbReference type="ARBA" id="ARBA00022692"/>
    </source>
</evidence>
<evidence type="ECO:0000256" key="5">
    <source>
        <dbReference type="ARBA" id="ARBA00022824"/>
    </source>
</evidence>
<dbReference type="PANTHER" id="PTHR45918:SF1">
    <property type="entry name" value="ALPHA-1,3_1,6-MANNOSYLTRANSFERASE ALG2"/>
    <property type="match status" value="1"/>
</dbReference>
<dbReference type="GO" id="GO:0005789">
    <property type="term" value="C:endoplasmic reticulum membrane"/>
    <property type="evidence" value="ECO:0007669"/>
    <property type="project" value="UniProtKB-SubCell"/>
</dbReference>
<reference evidence="13" key="1">
    <citation type="submission" date="2022-01" db="EMBL/GenBank/DDBJ databases">
        <authorList>
            <person name="King R."/>
        </authorList>
    </citation>
    <scope>NUCLEOTIDE SEQUENCE</scope>
</reference>
<accession>A0A9N9MTT8</accession>
<keyword evidence="2 10" id="KW-0328">Glycosyltransferase</keyword>
<dbReference type="Pfam" id="PF13439">
    <property type="entry name" value="Glyco_transf_4"/>
    <property type="match status" value="1"/>
</dbReference>
<evidence type="ECO:0000256" key="9">
    <source>
        <dbReference type="ARBA" id="ARBA00045104"/>
    </source>
</evidence>
<dbReference type="AlphaFoldDB" id="A0A9N9MTT8"/>
<evidence type="ECO:0000256" key="2">
    <source>
        <dbReference type="ARBA" id="ARBA00022676"/>
    </source>
</evidence>
<evidence type="ECO:0000256" key="3">
    <source>
        <dbReference type="ARBA" id="ARBA00022679"/>
    </source>
</evidence>
<proteinExistence type="inferred from homology"/>
<evidence type="ECO:0000259" key="11">
    <source>
        <dbReference type="Pfam" id="PF00534"/>
    </source>
</evidence>
<comment type="subcellular location">
    <subcellularLocation>
        <location evidence="10">Endoplasmic reticulum membrane</location>
        <topology evidence="10">Single-pass membrane protein</topology>
    </subcellularLocation>
</comment>
<comment type="function">
    <text evidence="10">Mannosylates Man(2)GlcNAc(2)-dolichol diphosphate and Man(1)GlcNAc(2)-dolichol diphosphate to form Man(3)GlcNAc(2)-dolichol diphosphate.</text>
</comment>
<keyword evidence="14" id="KW-1185">Reference proteome</keyword>
<dbReference type="EC" id="2.4.1.257" evidence="10"/>
<dbReference type="InterPro" id="IPR001296">
    <property type="entry name" value="Glyco_trans_1"/>
</dbReference>
<keyword evidence="4 10" id="KW-0812">Transmembrane</keyword>
<evidence type="ECO:0000256" key="10">
    <source>
        <dbReference type="RuleBase" id="RU367136"/>
    </source>
</evidence>
<dbReference type="Proteomes" id="UP001152799">
    <property type="component" value="Chromosome 7"/>
</dbReference>